<dbReference type="AlphaFoldDB" id="A0A8H5AD52"/>
<proteinExistence type="inferred from homology"/>
<dbReference type="GO" id="GO:0005829">
    <property type="term" value="C:cytosol"/>
    <property type="evidence" value="ECO:0007669"/>
    <property type="project" value="GOC"/>
</dbReference>
<feature type="region of interest" description="Disordered" evidence="4">
    <location>
        <begin position="1"/>
        <end position="21"/>
    </location>
</feature>
<name>A0A8H5AD52_FUSOX</name>
<evidence type="ECO:0000313" key="7">
    <source>
        <dbReference type="Proteomes" id="UP000558688"/>
    </source>
</evidence>
<dbReference type="PANTHER" id="PTHR14042:SF24">
    <property type="entry name" value="PROTEIN DOPEY-1 HOMOLOG"/>
    <property type="match status" value="1"/>
</dbReference>
<dbReference type="GO" id="GO:0005802">
    <property type="term" value="C:trans-Golgi network"/>
    <property type="evidence" value="ECO:0007669"/>
    <property type="project" value="TreeGrafter"/>
</dbReference>
<dbReference type="PANTHER" id="PTHR14042">
    <property type="entry name" value="DOPEY-RELATED"/>
    <property type="match status" value="1"/>
</dbReference>
<evidence type="ECO:0000256" key="2">
    <source>
        <dbReference type="ARBA" id="ARBA00022927"/>
    </source>
</evidence>
<dbReference type="GO" id="GO:0006895">
    <property type="term" value="P:Golgi to endosome transport"/>
    <property type="evidence" value="ECO:0007669"/>
    <property type="project" value="InterPro"/>
</dbReference>
<comment type="caution">
    <text evidence="6">The sequence shown here is derived from an EMBL/GenBank/DDBJ whole genome shotgun (WGS) entry which is preliminary data.</text>
</comment>
<evidence type="ECO:0000256" key="1">
    <source>
        <dbReference type="ARBA" id="ARBA00022448"/>
    </source>
</evidence>
<evidence type="ECO:0000256" key="3">
    <source>
        <dbReference type="ARBA" id="ARBA00046326"/>
    </source>
</evidence>
<protein>
    <recommendedName>
        <fullName evidence="5">DOP1 N-terminal domain-containing protein</fullName>
    </recommendedName>
</protein>
<evidence type="ECO:0000259" key="5">
    <source>
        <dbReference type="Pfam" id="PF04118"/>
    </source>
</evidence>
<evidence type="ECO:0000313" key="6">
    <source>
        <dbReference type="EMBL" id="KAF5263054.1"/>
    </source>
</evidence>
<gene>
    <name evidence="6" type="ORF">FOXYS1_6204</name>
</gene>
<dbReference type="InterPro" id="IPR040314">
    <property type="entry name" value="DOP1"/>
</dbReference>
<accession>A0A8H5AD52</accession>
<dbReference type="GO" id="GO:0015031">
    <property type="term" value="P:protein transport"/>
    <property type="evidence" value="ECO:0007669"/>
    <property type="project" value="UniProtKB-KW"/>
</dbReference>
<keyword evidence="1" id="KW-0813">Transport</keyword>
<dbReference type="EMBL" id="JAAFOW010000977">
    <property type="protein sequence ID" value="KAF5263054.1"/>
    <property type="molecule type" value="Genomic_DNA"/>
</dbReference>
<organism evidence="6 7">
    <name type="scientific">Fusarium oxysporum</name>
    <name type="common">Fusarium vascular wilt</name>
    <dbReference type="NCBI Taxonomy" id="5507"/>
    <lineage>
        <taxon>Eukaryota</taxon>
        <taxon>Fungi</taxon>
        <taxon>Dikarya</taxon>
        <taxon>Ascomycota</taxon>
        <taxon>Pezizomycotina</taxon>
        <taxon>Sordariomycetes</taxon>
        <taxon>Hypocreomycetidae</taxon>
        <taxon>Hypocreales</taxon>
        <taxon>Nectriaceae</taxon>
        <taxon>Fusarium</taxon>
        <taxon>Fusarium oxysporum species complex</taxon>
    </lineage>
</organism>
<feature type="non-terminal residue" evidence="6">
    <location>
        <position position="1"/>
    </location>
</feature>
<sequence length="250" mass="28016">MALEPGSGRRSVSPESSGRESPILRQWRNQLGEEDYAIKDKSYRKYAHGVDRALVLFETALEEWADYISFLNKLLKALQARPKSINAIPSKATVAKRLSQCLNPSLPSGVHQKALELYNLVFSVIGKDGLSRDLPLYLPGLATVLSFASLSVRAPYLDLLERHFLGIDPRSLRPAMKSIILALLPGLEEETSEDFDRTLRLVESFKHAIRPSYSEEITNQHSSGDAFFWQCFFLASITSQSRRSGALAYL</sequence>
<reference evidence="6" key="1">
    <citation type="submission" date="2020-02" db="EMBL/GenBank/DDBJ databases">
        <title>Identification and distribution of gene clusters putatively required for synthesis of sphingolipid metabolism inhibitors in phylogenetically diverse species of the filamentous fungus Fusarium.</title>
        <authorList>
            <person name="Kim H.-S."/>
            <person name="Busman M."/>
            <person name="Brown D.W."/>
            <person name="Divon H."/>
            <person name="Uhlig S."/>
            <person name="Proctor R.H."/>
        </authorList>
    </citation>
    <scope>NUCLEOTIDE SEQUENCE [LARGE SCALE GENOMIC DNA]</scope>
    <source>
        <strain evidence="6">NRRL 39464</strain>
    </source>
</reference>
<keyword evidence="2" id="KW-0653">Protein transport</keyword>
<dbReference type="Pfam" id="PF04118">
    <property type="entry name" value="Dopey_N"/>
    <property type="match status" value="1"/>
</dbReference>
<feature type="domain" description="DOP1 N-terminal" evidence="5">
    <location>
        <begin position="40"/>
        <end position="250"/>
    </location>
</feature>
<dbReference type="Proteomes" id="UP000558688">
    <property type="component" value="Unassembled WGS sequence"/>
</dbReference>
<comment type="similarity">
    <text evidence="3">Belongs to the DOP1 family.</text>
</comment>
<dbReference type="InterPro" id="IPR007249">
    <property type="entry name" value="DOP1_N"/>
</dbReference>
<dbReference type="GO" id="GO:0005768">
    <property type="term" value="C:endosome"/>
    <property type="evidence" value="ECO:0007669"/>
    <property type="project" value="TreeGrafter"/>
</dbReference>
<evidence type="ECO:0000256" key="4">
    <source>
        <dbReference type="SAM" id="MobiDB-lite"/>
    </source>
</evidence>